<dbReference type="EMBL" id="JAVHJM010000003">
    <property type="protein sequence ID" value="KAK6516162.1"/>
    <property type="molecule type" value="Genomic_DNA"/>
</dbReference>
<feature type="chain" id="PRO_5042832997" evidence="1">
    <location>
        <begin position="22"/>
        <end position="134"/>
    </location>
</feature>
<dbReference type="AlphaFoldDB" id="A0AAN8NSR4"/>
<feature type="signal peptide" evidence="1">
    <location>
        <begin position="1"/>
        <end position="21"/>
    </location>
</feature>
<organism evidence="2 3">
    <name type="scientific">Arthrobotrys conoides</name>
    <dbReference type="NCBI Taxonomy" id="74498"/>
    <lineage>
        <taxon>Eukaryota</taxon>
        <taxon>Fungi</taxon>
        <taxon>Dikarya</taxon>
        <taxon>Ascomycota</taxon>
        <taxon>Pezizomycotina</taxon>
        <taxon>Orbiliomycetes</taxon>
        <taxon>Orbiliales</taxon>
        <taxon>Orbiliaceae</taxon>
        <taxon>Arthrobotrys</taxon>
    </lineage>
</organism>
<name>A0AAN8NSR4_9PEZI</name>
<reference evidence="2 3" key="1">
    <citation type="submission" date="2019-10" db="EMBL/GenBank/DDBJ databases">
        <authorList>
            <person name="Palmer J.M."/>
        </authorList>
    </citation>
    <scope>NUCLEOTIDE SEQUENCE [LARGE SCALE GENOMIC DNA]</scope>
    <source>
        <strain evidence="2 3">TWF506</strain>
    </source>
</reference>
<evidence type="ECO:0000313" key="2">
    <source>
        <dbReference type="EMBL" id="KAK6516162.1"/>
    </source>
</evidence>
<keyword evidence="1" id="KW-0732">Signal</keyword>
<gene>
    <name evidence="2" type="ORF">TWF506_006074</name>
</gene>
<comment type="caution">
    <text evidence="2">The sequence shown here is derived from an EMBL/GenBank/DDBJ whole genome shotgun (WGS) entry which is preliminary data.</text>
</comment>
<dbReference type="Proteomes" id="UP001307849">
    <property type="component" value="Unassembled WGS sequence"/>
</dbReference>
<proteinExistence type="predicted"/>
<evidence type="ECO:0000256" key="1">
    <source>
        <dbReference type="SAM" id="SignalP"/>
    </source>
</evidence>
<keyword evidence="3" id="KW-1185">Reference proteome</keyword>
<protein>
    <submittedName>
        <fullName evidence="2">Uncharacterized protein</fullName>
    </submittedName>
</protein>
<evidence type="ECO:0000313" key="3">
    <source>
        <dbReference type="Proteomes" id="UP001307849"/>
    </source>
</evidence>
<accession>A0AAN8NSR4</accession>
<sequence length="134" mass="15180">MFVSTHAFLIVIHPLVHVFVSVRPIDRVTWNAETPSLTTVSFDSPLRDQLLENLIVWETFPKTFELQRYATGLVTKPVIYLVEEAFFLVGQEALVTLTHQNPKSEEPLKDGIVPKNRLIGSENVAQTEIFSLFG</sequence>